<keyword evidence="2" id="KW-1133">Transmembrane helix</keyword>
<feature type="compositionally biased region" description="Basic and acidic residues" evidence="1">
    <location>
        <begin position="171"/>
        <end position="182"/>
    </location>
</feature>
<proteinExistence type="predicted"/>
<dbReference type="Proteomes" id="UP000244811">
    <property type="component" value="Chromosome 2"/>
</dbReference>
<gene>
    <name evidence="3" type="ORF">MACK_001049</name>
</gene>
<evidence type="ECO:0000256" key="1">
    <source>
        <dbReference type="SAM" id="MobiDB-lite"/>
    </source>
</evidence>
<feature type="region of interest" description="Disordered" evidence="1">
    <location>
        <begin position="168"/>
        <end position="193"/>
    </location>
</feature>
<keyword evidence="2" id="KW-0812">Transmembrane</keyword>
<feature type="region of interest" description="Disordered" evidence="1">
    <location>
        <begin position="418"/>
        <end position="437"/>
    </location>
</feature>
<accession>A0A976MEC0</accession>
<feature type="transmembrane region" description="Helical" evidence="2">
    <location>
        <begin position="674"/>
        <end position="693"/>
    </location>
</feature>
<evidence type="ECO:0000313" key="4">
    <source>
        <dbReference type="Proteomes" id="UP000244811"/>
    </source>
</evidence>
<evidence type="ECO:0000313" key="3">
    <source>
        <dbReference type="EMBL" id="UKK01696.2"/>
    </source>
</evidence>
<name>A0A976MEC0_THEOR</name>
<evidence type="ECO:0000256" key="2">
    <source>
        <dbReference type="SAM" id="Phobius"/>
    </source>
</evidence>
<reference evidence="3" key="1">
    <citation type="submission" date="2022-07" db="EMBL/GenBank/DDBJ databases">
        <title>Evaluation of T. orientalis genome assembly methods using nanopore sequencing and analysis of variation between genomes.</title>
        <authorList>
            <person name="Yam J."/>
            <person name="Micallef M.L."/>
            <person name="Liu M."/>
            <person name="Djordjevic S.P."/>
            <person name="Bogema D.R."/>
            <person name="Jenkins C."/>
        </authorList>
    </citation>
    <scope>NUCLEOTIDE SEQUENCE</scope>
    <source>
        <strain evidence="3">Goon Nure</strain>
    </source>
</reference>
<feature type="compositionally biased region" description="Polar residues" evidence="1">
    <location>
        <begin position="424"/>
        <end position="437"/>
    </location>
</feature>
<feature type="transmembrane region" description="Helical" evidence="2">
    <location>
        <begin position="705"/>
        <end position="726"/>
    </location>
</feature>
<dbReference type="AlphaFoldDB" id="A0A976MEC0"/>
<protein>
    <submittedName>
        <fullName evidence="3">Uncharacterized protein</fullName>
    </submittedName>
</protein>
<keyword evidence="2" id="KW-0472">Membrane</keyword>
<organism evidence="3 4">
    <name type="scientific">Theileria orientalis</name>
    <dbReference type="NCBI Taxonomy" id="68886"/>
    <lineage>
        <taxon>Eukaryota</taxon>
        <taxon>Sar</taxon>
        <taxon>Alveolata</taxon>
        <taxon>Apicomplexa</taxon>
        <taxon>Aconoidasida</taxon>
        <taxon>Piroplasmida</taxon>
        <taxon>Theileriidae</taxon>
        <taxon>Theileria</taxon>
    </lineage>
</organism>
<feature type="transmembrane region" description="Helical" evidence="2">
    <location>
        <begin position="650"/>
        <end position="667"/>
    </location>
</feature>
<sequence length="784" mass="85673">MLKYSGTHEIGDDPRPLLVCYNGWAYAAKTMEEYDNQSGPRTEINGRIWIGYRHNCLRVFCFNRYTHTTPELMECSRRDNGKGSDSFTRKIRESVCVTKMRLKSDVVMCSGECNKLECNLYYILKDRAGKKYEKGSNGLTMDDDTKLGKELEKALFTNSKHLRVCGQRPGAKAENENGKKEFAVSSDAQQPEKPGLNRYKAQLLRPTEVNCHKSYSDAGYRCFQHQLMNAENIEQGKQGSGPEITLCTGNGTAGKNGSNCQNGKNGQKIDVTYTTCKGDLYVFFYGEDPRPLMLCYDNNAAGPLPGTGELDIPFRADPKVLKALYDVSQFMNPVRLCLGPDAYNTLDPQHGQQQQLGQSEGPKQWSYAIDTNPPHSVCVRVTGIDLRCYKQYVHRPAIDGYRLGAVTYAGAVDAGEGSQEAAKPTQNGTQCGESDTRSGWSTRWNLFTCSTGSGPLPLPPNPFCFEYDSSKQLWSVCVYYYMYDIGHKWPLVVELGFRGQSSEFYRLCCAGDNGAGSTAGNGVNGANGECKAPKGLRWVKMAHTTQKTDQGDCGTCPQGADNANNGGETPEAKAETCKKDAEFVKRAREIHHAIYSDQSPSSVFLGDRVPLESDLNDLIERRAFEIRTQLGIEYTKEEKCLILATSSRCWEGWPLGYMVGGGFLGVAGGGGWKIAVAVLGLVVPVQALVWPAGSGDGYLALVRPGFSLAGPVLVAAILVALCAVWLQGHTGQSGYRATRVRYGGGNTGRPMRSLVTGPHGSGTVATILQMATVQTRAWTVAGPT</sequence>
<dbReference type="EMBL" id="CP056071">
    <property type="protein sequence ID" value="UKK01696.2"/>
    <property type="molecule type" value="Genomic_DNA"/>
</dbReference>